<comment type="caution">
    <text evidence="1">The sequence shown here is derived from an EMBL/GenBank/DDBJ whole genome shotgun (WGS) entry which is preliminary data.</text>
</comment>
<organism evidence="1">
    <name type="scientific">hydrocarbon metagenome</name>
    <dbReference type="NCBI Taxonomy" id="938273"/>
    <lineage>
        <taxon>unclassified sequences</taxon>
        <taxon>metagenomes</taxon>
        <taxon>ecological metagenomes</taxon>
    </lineage>
</organism>
<evidence type="ECO:0000313" key="1">
    <source>
        <dbReference type="EMBL" id="KUG25385.1"/>
    </source>
</evidence>
<dbReference type="EMBL" id="LNQE01000699">
    <property type="protein sequence ID" value="KUG25385.1"/>
    <property type="molecule type" value="Genomic_DNA"/>
</dbReference>
<dbReference type="AlphaFoldDB" id="A0A0W8FX58"/>
<dbReference type="SUPFAM" id="SSF143100">
    <property type="entry name" value="TTHA1013/TTHA0281-like"/>
    <property type="match status" value="1"/>
</dbReference>
<dbReference type="Gene3D" id="3.30.160.250">
    <property type="match status" value="1"/>
</dbReference>
<gene>
    <name evidence="1" type="ORF">ASZ90_004795</name>
</gene>
<evidence type="ECO:0008006" key="2">
    <source>
        <dbReference type="Google" id="ProtNLM"/>
    </source>
</evidence>
<dbReference type="InterPro" id="IPR035069">
    <property type="entry name" value="TTHA1013/TTHA0281-like"/>
</dbReference>
<protein>
    <recommendedName>
        <fullName evidence="2">HicB-like antitoxin of toxin-antitoxin system domain-containing protein</fullName>
    </recommendedName>
</protein>
<name>A0A0W8FX58_9ZZZZ</name>
<proteinExistence type="predicted"/>
<reference evidence="1" key="1">
    <citation type="journal article" date="2015" name="Proc. Natl. Acad. Sci. U.S.A.">
        <title>Networks of energetic and metabolic interactions define dynamics in microbial communities.</title>
        <authorList>
            <person name="Embree M."/>
            <person name="Liu J.K."/>
            <person name="Al-Bassam M.M."/>
            <person name="Zengler K."/>
        </authorList>
    </citation>
    <scope>NUCLEOTIDE SEQUENCE</scope>
</reference>
<accession>A0A0W8FX58</accession>
<sequence length="74" mass="8335">MVLDLIIDNSGDGYSANIPSIKGCECWSHNEDEAISKSLELLSFYLSLPDDQEIIVDKARTTSHKTIYKLVFDK</sequence>